<organism evidence="2 3">
    <name type="scientific">Neurospora tetraspora</name>
    <dbReference type="NCBI Taxonomy" id="94610"/>
    <lineage>
        <taxon>Eukaryota</taxon>
        <taxon>Fungi</taxon>
        <taxon>Dikarya</taxon>
        <taxon>Ascomycota</taxon>
        <taxon>Pezizomycotina</taxon>
        <taxon>Sordariomycetes</taxon>
        <taxon>Sordariomycetidae</taxon>
        <taxon>Sordariales</taxon>
        <taxon>Sordariaceae</taxon>
        <taxon>Neurospora</taxon>
    </lineage>
</organism>
<keyword evidence="3" id="KW-1185">Reference proteome</keyword>
<keyword evidence="1" id="KW-0732">Signal</keyword>
<sequence length="193" mass="20894">MTLVCQLLGLTSLAFLLFATIVAAEFTNSFTNLSYGSTVRLTWDATTAPIPPESYPLFITAQLIDKGENDGGDGNGGTVTAYRMNITAAVDFSSNNTFEWAGIPSPLRWLREGLYQVELHESADGTPLANSPFFTVGQPPYASGTEGGKPSTSSEDEVRFLFLRLAPYRRGNACAWSDLRSGLIETYRKACGS</sequence>
<name>A0AAE0JKF3_9PEZI</name>
<reference evidence="2" key="1">
    <citation type="journal article" date="2023" name="Mol. Phylogenet. Evol.">
        <title>Genome-scale phylogeny and comparative genomics of the fungal order Sordariales.</title>
        <authorList>
            <person name="Hensen N."/>
            <person name="Bonometti L."/>
            <person name="Westerberg I."/>
            <person name="Brannstrom I.O."/>
            <person name="Guillou S."/>
            <person name="Cros-Aarteil S."/>
            <person name="Calhoun S."/>
            <person name="Haridas S."/>
            <person name="Kuo A."/>
            <person name="Mondo S."/>
            <person name="Pangilinan J."/>
            <person name="Riley R."/>
            <person name="LaButti K."/>
            <person name="Andreopoulos B."/>
            <person name="Lipzen A."/>
            <person name="Chen C."/>
            <person name="Yan M."/>
            <person name="Daum C."/>
            <person name="Ng V."/>
            <person name="Clum A."/>
            <person name="Steindorff A."/>
            <person name="Ohm R.A."/>
            <person name="Martin F."/>
            <person name="Silar P."/>
            <person name="Natvig D.O."/>
            <person name="Lalanne C."/>
            <person name="Gautier V."/>
            <person name="Ament-Velasquez S.L."/>
            <person name="Kruys A."/>
            <person name="Hutchinson M.I."/>
            <person name="Powell A.J."/>
            <person name="Barry K."/>
            <person name="Miller A.N."/>
            <person name="Grigoriev I.V."/>
            <person name="Debuchy R."/>
            <person name="Gladieux P."/>
            <person name="Hiltunen Thoren M."/>
            <person name="Johannesson H."/>
        </authorList>
    </citation>
    <scope>NUCLEOTIDE SEQUENCE</scope>
    <source>
        <strain evidence="2">CBS 560.94</strain>
    </source>
</reference>
<dbReference type="AlphaFoldDB" id="A0AAE0JKF3"/>
<reference evidence="2" key="2">
    <citation type="submission" date="2023-06" db="EMBL/GenBank/DDBJ databases">
        <authorList>
            <consortium name="Lawrence Berkeley National Laboratory"/>
            <person name="Haridas S."/>
            <person name="Hensen N."/>
            <person name="Bonometti L."/>
            <person name="Westerberg I."/>
            <person name="Brannstrom I.O."/>
            <person name="Guillou S."/>
            <person name="Cros-Aarteil S."/>
            <person name="Calhoun S."/>
            <person name="Kuo A."/>
            <person name="Mondo S."/>
            <person name="Pangilinan J."/>
            <person name="Riley R."/>
            <person name="Labutti K."/>
            <person name="Andreopoulos B."/>
            <person name="Lipzen A."/>
            <person name="Chen C."/>
            <person name="Yanf M."/>
            <person name="Daum C."/>
            <person name="Ng V."/>
            <person name="Clum A."/>
            <person name="Steindorff A."/>
            <person name="Ohm R."/>
            <person name="Martin F."/>
            <person name="Silar P."/>
            <person name="Natvig D."/>
            <person name="Lalanne C."/>
            <person name="Gautier V."/>
            <person name="Ament-Velasquez S.L."/>
            <person name="Kruys A."/>
            <person name="Hutchinson M.I."/>
            <person name="Powell A.J."/>
            <person name="Barry K."/>
            <person name="Miller A.N."/>
            <person name="Grigoriev I.V."/>
            <person name="Debuchy R."/>
            <person name="Gladieux P."/>
            <person name="Thoren M.H."/>
            <person name="Johannesson H."/>
        </authorList>
    </citation>
    <scope>NUCLEOTIDE SEQUENCE</scope>
    <source>
        <strain evidence="2">CBS 560.94</strain>
    </source>
</reference>
<dbReference type="Proteomes" id="UP001278500">
    <property type="component" value="Unassembled WGS sequence"/>
</dbReference>
<dbReference type="RefSeq" id="XP_062684341.1">
    <property type="nucleotide sequence ID" value="XM_062828065.1"/>
</dbReference>
<gene>
    <name evidence="2" type="ORF">B0H65DRAFT_506535</name>
</gene>
<evidence type="ECO:0000256" key="1">
    <source>
        <dbReference type="SAM" id="SignalP"/>
    </source>
</evidence>
<proteinExistence type="predicted"/>
<comment type="caution">
    <text evidence="2">The sequence shown here is derived from an EMBL/GenBank/DDBJ whole genome shotgun (WGS) entry which is preliminary data.</text>
</comment>
<protein>
    <recommendedName>
        <fullName evidence="4">Secreted protein</fullName>
    </recommendedName>
</protein>
<feature type="signal peptide" evidence="1">
    <location>
        <begin position="1"/>
        <end position="24"/>
    </location>
</feature>
<evidence type="ECO:0008006" key="4">
    <source>
        <dbReference type="Google" id="ProtNLM"/>
    </source>
</evidence>
<accession>A0AAE0JKF3</accession>
<evidence type="ECO:0000313" key="2">
    <source>
        <dbReference type="EMBL" id="KAK3351046.1"/>
    </source>
</evidence>
<dbReference type="EMBL" id="JAUEPP010000002">
    <property type="protein sequence ID" value="KAK3351046.1"/>
    <property type="molecule type" value="Genomic_DNA"/>
</dbReference>
<dbReference type="GeneID" id="87865219"/>
<evidence type="ECO:0000313" key="3">
    <source>
        <dbReference type="Proteomes" id="UP001278500"/>
    </source>
</evidence>
<feature type="chain" id="PRO_5041912847" description="Secreted protein" evidence="1">
    <location>
        <begin position="25"/>
        <end position="193"/>
    </location>
</feature>